<proteinExistence type="predicted"/>
<dbReference type="RefSeq" id="WP_188818738.1">
    <property type="nucleotide sequence ID" value="NZ_BMLK01000004.1"/>
</dbReference>
<dbReference type="Proteomes" id="UP000605099">
    <property type="component" value="Unassembled WGS sequence"/>
</dbReference>
<feature type="chain" id="PRO_5047244405" evidence="1">
    <location>
        <begin position="22"/>
        <end position="169"/>
    </location>
</feature>
<feature type="signal peptide" evidence="1">
    <location>
        <begin position="1"/>
        <end position="21"/>
    </location>
</feature>
<dbReference type="EMBL" id="BMLK01000004">
    <property type="protein sequence ID" value="GGN45470.1"/>
    <property type="molecule type" value="Genomic_DNA"/>
</dbReference>
<keyword evidence="1" id="KW-0732">Signal</keyword>
<organism evidence="2 3">
    <name type="scientific">Novosphingobium indicum</name>
    <dbReference type="NCBI Taxonomy" id="462949"/>
    <lineage>
        <taxon>Bacteria</taxon>
        <taxon>Pseudomonadati</taxon>
        <taxon>Pseudomonadota</taxon>
        <taxon>Alphaproteobacteria</taxon>
        <taxon>Sphingomonadales</taxon>
        <taxon>Sphingomonadaceae</taxon>
        <taxon>Novosphingobium</taxon>
    </lineage>
</organism>
<protein>
    <submittedName>
        <fullName evidence="2">Uncharacterized protein</fullName>
    </submittedName>
</protein>
<sequence length="169" mass="17954">MKRAFLFVAALLMTGATTAQAETSDSSNQAPAASVTHLTAAEEQDLSSKLGQCFALKSTGEDRLTLAGWFVAALASAPQIAGVAKVESATKDKFDRQVAALFTRLMTKDCVEYARPLFRARSNAGVRAAGETLGRLAMQELMGDPNAAAQMMGGYLSYLHEEDFAAVVK</sequence>
<keyword evidence="3" id="KW-1185">Reference proteome</keyword>
<accession>A0ABQ2JID5</accession>
<reference evidence="3" key="1">
    <citation type="journal article" date="2019" name="Int. J. Syst. Evol. Microbiol.">
        <title>The Global Catalogue of Microorganisms (GCM) 10K type strain sequencing project: providing services to taxonomists for standard genome sequencing and annotation.</title>
        <authorList>
            <consortium name="The Broad Institute Genomics Platform"/>
            <consortium name="The Broad Institute Genome Sequencing Center for Infectious Disease"/>
            <person name="Wu L."/>
            <person name="Ma J."/>
        </authorList>
    </citation>
    <scope>NUCLEOTIDE SEQUENCE [LARGE SCALE GENOMIC DNA]</scope>
    <source>
        <strain evidence="3">CGMCC 1.6784</strain>
    </source>
</reference>
<evidence type="ECO:0000256" key="1">
    <source>
        <dbReference type="SAM" id="SignalP"/>
    </source>
</evidence>
<comment type="caution">
    <text evidence="2">The sequence shown here is derived from an EMBL/GenBank/DDBJ whole genome shotgun (WGS) entry which is preliminary data.</text>
</comment>
<evidence type="ECO:0000313" key="2">
    <source>
        <dbReference type="EMBL" id="GGN45470.1"/>
    </source>
</evidence>
<evidence type="ECO:0000313" key="3">
    <source>
        <dbReference type="Proteomes" id="UP000605099"/>
    </source>
</evidence>
<gene>
    <name evidence="2" type="ORF">GCM10011349_11570</name>
</gene>
<name>A0ABQ2JID5_9SPHN</name>